<keyword evidence="1" id="KW-0812">Transmembrane</keyword>
<keyword evidence="1" id="KW-1133">Transmembrane helix</keyword>
<feature type="transmembrane region" description="Helical" evidence="1">
    <location>
        <begin position="47"/>
        <end position="66"/>
    </location>
</feature>
<dbReference type="OrthoDB" id="3415592at2"/>
<sequence length="495" mass="51814">MLNLSGLGLGYLLLRAWFLVALCWAATAALLVTVLPAEPDGPPTGLLVGYGLVLLLAAADGARRGYRPAATGLPVRPVLAAVLGLVLLAVPAGGAVAYGQARDEAREQQLLDRLEKVDAGVARADGKQFSSVEPQYRKALDGYRELAGEHGGSRAAGLVPDRLKAYYKSVAAPYHAKEYCAAVEPLTYLRTVPKRLDRELLGKLAGWPDGPLATSLLECGLQSLDDASAPAGEASDGELAELLRLFPDSDQAGRVVPAVGKEISAREKAVGGAEPCTATEQLRHLRTTAAGLPDGAGDALAEDAGDAVRDGVYACGVDRFEDKDFAGALKTLGEFRRTYKDDKRRARAGTIAIAAEIAKDRASAGKRLPPSRAPGGARMEYVITNDAPTSVEILYTGPVTGVVKLAACGDCKKYPSRASGSSAACKSGKKYDRSTLRLPAGSYHFLYKRGAGTVEAVGNHTSGARIQSGYTYTDCTYVIEGAGLPGGLELPSSAR</sequence>
<gene>
    <name evidence="2" type="ORF">DY218_21435</name>
</gene>
<dbReference type="AlphaFoldDB" id="A0A372M193"/>
<feature type="transmembrane region" description="Helical" evidence="1">
    <location>
        <begin position="12"/>
        <end position="35"/>
    </location>
</feature>
<evidence type="ECO:0000313" key="3">
    <source>
        <dbReference type="Proteomes" id="UP000263094"/>
    </source>
</evidence>
<dbReference type="Proteomes" id="UP000263094">
    <property type="component" value="Unassembled WGS sequence"/>
</dbReference>
<name>A0A372M193_9ACTN</name>
<keyword evidence="3" id="KW-1185">Reference proteome</keyword>
<keyword evidence="1" id="KW-0472">Membrane</keyword>
<reference evidence="2 3" key="1">
    <citation type="submission" date="2018-08" db="EMBL/GenBank/DDBJ databases">
        <title>Isolation, diversity and antifungal activity of Actinobacteria from wheat.</title>
        <authorList>
            <person name="Han C."/>
        </authorList>
    </citation>
    <scope>NUCLEOTIDE SEQUENCE [LARGE SCALE GENOMIC DNA]</scope>
    <source>
        <strain evidence="2 3">NEAU-YY421</strain>
    </source>
</reference>
<evidence type="ECO:0000256" key="1">
    <source>
        <dbReference type="SAM" id="Phobius"/>
    </source>
</evidence>
<feature type="transmembrane region" description="Helical" evidence="1">
    <location>
        <begin position="78"/>
        <end position="99"/>
    </location>
</feature>
<protein>
    <submittedName>
        <fullName evidence="2">Uncharacterized protein</fullName>
    </submittedName>
</protein>
<evidence type="ECO:0000313" key="2">
    <source>
        <dbReference type="EMBL" id="RFU84682.1"/>
    </source>
</evidence>
<dbReference type="EMBL" id="QUAK01000116">
    <property type="protein sequence ID" value="RFU84682.1"/>
    <property type="molecule type" value="Genomic_DNA"/>
</dbReference>
<accession>A0A372M193</accession>
<comment type="caution">
    <text evidence="2">The sequence shown here is derived from an EMBL/GenBank/DDBJ whole genome shotgun (WGS) entry which is preliminary data.</text>
</comment>
<proteinExistence type="predicted"/>
<organism evidence="2 3">
    <name type="scientific">Streptomyces triticagri</name>
    <dbReference type="NCBI Taxonomy" id="2293568"/>
    <lineage>
        <taxon>Bacteria</taxon>
        <taxon>Bacillati</taxon>
        <taxon>Actinomycetota</taxon>
        <taxon>Actinomycetes</taxon>
        <taxon>Kitasatosporales</taxon>
        <taxon>Streptomycetaceae</taxon>
        <taxon>Streptomyces</taxon>
    </lineage>
</organism>